<dbReference type="Gene3D" id="3.90.550.10">
    <property type="entry name" value="Spore Coat Polysaccharide Biosynthesis Protein SpsA, Chain A"/>
    <property type="match status" value="1"/>
</dbReference>
<sequence>MTPTAPSRFHSAQDATAALPAPVLLIATPPAPTLRAVVIIPVKDEADNLPHTLAALAAQIDEAGRLLPPHSFEIIVLANNCRDHSAAVVRRFAQAHPALVLHVAELTLPPGLAHIGCARRLLMDEACRRLELVGNPTGYIASTDGDTSVAPTWLAATATELTTHGAAAVCGRILTLPAEPSGVVRRYHLRDAAYRLLRARLEAELDPNDHDPWPRHHQHFGASFAITAAAYRAVGGLPAVPYLEDEALFQALQRHDLPVRHSPAVRVFTSGRHQGRVAVGLSWQLREWALLGARQQEPLVAGAPSVVATLLLRRQLRQLWHEAHTTGWPDDELVPPGLLVEKMAVLLQTSTVSLALHLRQVTSFGALWEWVEQQVLTKVVWARRWPLVPLTQALRELRHELRVTAPPLA</sequence>
<feature type="domain" description="Glycosyltransferase 2-like" evidence="1">
    <location>
        <begin position="38"/>
        <end position="198"/>
    </location>
</feature>
<proteinExistence type="predicted"/>
<evidence type="ECO:0000313" key="2">
    <source>
        <dbReference type="EMBL" id="PJJ47788.1"/>
    </source>
</evidence>
<evidence type="ECO:0000259" key="1">
    <source>
        <dbReference type="Pfam" id="PF00535"/>
    </source>
</evidence>
<dbReference type="InterPro" id="IPR029044">
    <property type="entry name" value="Nucleotide-diphossugar_trans"/>
</dbReference>
<keyword evidence="3" id="KW-1185">Reference proteome</keyword>
<dbReference type="SUPFAM" id="SSF53448">
    <property type="entry name" value="Nucleotide-diphospho-sugar transferases"/>
    <property type="match status" value="1"/>
</dbReference>
<dbReference type="GO" id="GO:0016740">
    <property type="term" value="F:transferase activity"/>
    <property type="evidence" value="ECO:0007669"/>
    <property type="project" value="UniProtKB-KW"/>
</dbReference>
<dbReference type="CDD" id="cd00761">
    <property type="entry name" value="Glyco_tranf_GTA_type"/>
    <property type="match status" value="1"/>
</dbReference>
<organism evidence="2 3">
    <name type="scientific">Hymenobacter chitinivorans DSM 11115</name>
    <dbReference type="NCBI Taxonomy" id="1121954"/>
    <lineage>
        <taxon>Bacteria</taxon>
        <taxon>Pseudomonadati</taxon>
        <taxon>Bacteroidota</taxon>
        <taxon>Cytophagia</taxon>
        <taxon>Cytophagales</taxon>
        <taxon>Hymenobacteraceae</taxon>
        <taxon>Hymenobacter</taxon>
    </lineage>
</organism>
<dbReference type="Proteomes" id="UP000228535">
    <property type="component" value="Unassembled WGS sequence"/>
</dbReference>
<dbReference type="AlphaFoldDB" id="A0A2M9AQ16"/>
<gene>
    <name evidence="2" type="ORF">CLV45_4926</name>
</gene>
<keyword evidence="2" id="KW-0808">Transferase</keyword>
<dbReference type="PANTHER" id="PTHR43685">
    <property type="entry name" value="GLYCOSYLTRANSFERASE"/>
    <property type="match status" value="1"/>
</dbReference>
<evidence type="ECO:0000313" key="3">
    <source>
        <dbReference type="Proteomes" id="UP000228535"/>
    </source>
</evidence>
<accession>A0A2M9AQ16</accession>
<dbReference type="InterPro" id="IPR050834">
    <property type="entry name" value="Glycosyltransf_2"/>
</dbReference>
<protein>
    <submittedName>
        <fullName evidence="2">Glycosyl transferase family 2</fullName>
    </submittedName>
</protein>
<dbReference type="Pfam" id="PF00535">
    <property type="entry name" value="Glycos_transf_2"/>
    <property type="match status" value="1"/>
</dbReference>
<dbReference type="OrthoDB" id="114108at2"/>
<dbReference type="PANTHER" id="PTHR43685:SF14">
    <property type="entry name" value="GLYCOSYLTRANSFERASE 2-LIKE DOMAIN-CONTAINING PROTEIN"/>
    <property type="match status" value="1"/>
</dbReference>
<comment type="caution">
    <text evidence="2">The sequence shown here is derived from an EMBL/GenBank/DDBJ whole genome shotgun (WGS) entry which is preliminary data.</text>
</comment>
<dbReference type="EMBL" id="PGFA01000006">
    <property type="protein sequence ID" value="PJJ47788.1"/>
    <property type="molecule type" value="Genomic_DNA"/>
</dbReference>
<dbReference type="RefSeq" id="WP_100339149.1">
    <property type="nucleotide sequence ID" value="NZ_PGFA01000006.1"/>
</dbReference>
<reference evidence="2 3" key="1">
    <citation type="submission" date="2017-11" db="EMBL/GenBank/DDBJ databases">
        <title>Genomic Encyclopedia of Archaeal and Bacterial Type Strains, Phase II (KMG-II): From Individual Species to Whole Genera.</title>
        <authorList>
            <person name="Goeker M."/>
        </authorList>
    </citation>
    <scope>NUCLEOTIDE SEQUENCE [LARGE SCALE GENOMIC DNA]</scope>
    <source>
        <strain evidence="2 3">DSM 11115</strain>
    </source>
</reference>
<dbReference type="InterPro" id="IPR001173">
    <property type="entry name" value="Glyco_trans_2-like"/>
</dbReference>
<name>A0A2M9AQ16_9BACT</name>